<organism evidence="2 3">
    <name type="scientific">Nocardia speluncae</name>
    <dbReference type="NCBI Taxonomy" id="419477"/>
    <lineage>
        <taxon>Bacteria</taxon>
        <taxon>Bacillati</taxon>
        <taxon>Actinomycetota</taxon>
        <taxon>Actinomycetes</taxon>
        <taxon>Mycobacteriales</taxon>
        <taxon>Nocardiaceae</taxon>
        <taxon>Nocardia</taxon>
    </lineage>
</organism>
<keyword evidence="1" id="KW-0472">Membrane</keyword>
<dbReference type="Proteomes" id="UP000565715">
    <property type="component" value="Unassembled WGS sequence"/>
</dbReference>
<dbReference type="AlphaFoldDB" id="A0A846XPW9"/>
<evidence type="ECO:0000313" key="2">
    <source>
        <dbReference type="EMBL" id="NKY37229.1"/>
    </source>
</evidence>
<proteinExistence type="predicted"/>
<keyword evidence="3" id="KW-1185">Reference proteome</keyword>
<dbReference type="EMBL" id="JAAXOO010000008">
    <property type="protein sequence ID" value="NKY37229.1"/>
    <property type="molecule type" value="Genomic_DNA"/>
</dbReference>
<evidence type="ECO:0000256" key="1">
    <source>
        <dbReference type="SAM" id="Phobius"/>
    </source>
</evidence>
<feature type="transmembrane region" description="Helical" evidence="1">
    <location>
        <begin position="16"/>
        <end position="37"/>
    </location>
</feature>
<protein>
    <submittedName>
        <fullName evidence="2">Uncharacterized protein</fullName>
    </submittedName>
</protein>
<gene>
    <name evidence="2" type="ORF">HGA13_29770</name>
</gene>
<feature type="transmembrane region" description="Helical" evidence="1">
    <location>
        <begin position="68"/>
        <end position="89"/>
    </location>
</feature>
<keyword evidence="1" id="KW-1133">Transmembrane helix</keyword>
<accession>A0A846XPW9</accession>
<sequence>MGTFFQELAKKLAERWITLLAVPGALFVATAGIGIRLRHQHALDYTRLRTIVSDATAWMARQPASSQAVAVVAVLLAAVGVGLAVQALAGITRTIWLGPWPRLLAPLQYQRVKSRRRRWRTRVNHRHTLQQTHLPASRTPEEQHQIDTAAEKVNRLALAEPGRPTWMGDRIHALETIAHNRYGIDLSFAWPRLWLVLPDTTRTEITTANGAFAAATATASWAWPYLFLGALWWPASLIGIGVGATGWVQARAAVTDLTILSEAALDLNGRSLATALGVAEPDQLGPLTPTEGQQLTALIRKGR</sequence>
<comment type="caution">
    <text evidence="2">The sequence shown here is derived from an EMBL/GenBank/DDBJ whole genome shotgun (WGS) entry which is preliminary data.</text>
</comment>
<dbReference type="RefSeq" id="WP_068040911.1">
    <property type="nucleotide sequence ID" value="NZ_JAAXOO010000008.1"/>
</dbReference>
<reference evidence="2 3" key="1">
    <citation type="submission" date="2020-04" db="EMBL/GenBank/DDBJ databases">
        <title>MicrobeNet Type strains.</title>
        <authorList>
            <person name="Nicholson A.C."/>
        </authorList>
    </citation>
    <scope>NUCLEOTIDE SEQUENCE [LARGE SCALE GENOMIC DNA]</scope>
    <source>
        <strain evidence="2 3">DSM 45078</strain>
    </source>
</reference>
<name>A0A846XPW9_9NOCA</name>
<evidence type="ECO:0000313" key="3">
    <source>
        <dbReference type="Proteomes" id="UP000565715"/>
    </source>
</evidence>
<keyword evidence="1" id="KW-0812">Transmembrane</keyword>